<dbReference type="AlphaFoldDB" id="G7HZ70"/>
<dbReference type="InterPro" id="IPR021391">
    <property type="entry name" value="DUF3027"/>
</dbReference>
<dbReference type="EMBL" id="CAFW01000081">
    <property type="protein sequence ID" value="CCE55485.1"/>
    <property type="molecule type" value="Genomic_DNA"/>
</dbReference>
<feature type="compositionally biased region" description="Basic and acidic residues" evidence="1">
    <location>
        <begin position="24"/>
        <end position="37"/>
    </location>
</feature>
<evidence type="ECO:0000313" key="2">
    <source>
        <dbReference type="EMBL" id="CCE55485.1"/>
    </source>
</evidence>
<feature type="region of interest" description="Disordered" evidence="1">
    <location>
        <begin position="1"/>
        <end position="47"/>
    </location>
</feature>
<reference evidence="2 3" key="1">
    <citation type="journal article" date="2012" name="J. Bacteriol.">
        <title>Genome Sequence of Corynebacterium casei UCMA 3821, Isolated from a Smear-Ripened Cheese.</title>
        <authorList>
            <person name="Monnet C."/>
            <person name="Loux V."/>
            <person name="Bento P."/>
            <person name="Gibrat J.F."/>
            <person name="Straub C."/>
            <person name="Bonnarme P."/>
            <person name="Landaud S."/>
            <person name="Irlinger F."/>
        </authorList>
    </citation>
    <scope>NUCLEOTIDE SEQUENCE [LARGE SCALE GENOMIC DNA]</scope>
    <source>
        <strain evidence="2 3">UCMA 3821</strain>
    </source>
</reference>
<comment type="caution">
    <text evidence="2">The sequence shown here is derived from an EMBL/GenBank/DDBJ whole genome shotgun (WGS) entry which is preliminary data.</text>
</comment>
<name>G7HZ70_9CORY</name>
<dbReference type="Proteomes" id="UP000004840">
    <property type="component" value="Unassembled WGS sequence"/>
</dbReference>
<feature type="region of interest" description="Disordered" evidence="1">
    <location>
        <begin position="232"/>
        <end position="252"/>
    </location>
</feature>
<evidence type="ECO:0000256" key="1">
    <source>
        <dbReference type="SAM" id="MobiDB-lite"/>
    </source>
</evidence>
<evidence type="ECO:0000313" key="3">
    <source>
        <dbReference type="Proteomes" id="UP000004840"/>
    </source>
</evidence>
<proteinExistence type="predicted"/>
<dbReference type="Pfam" id="PF11228">
    <property type="entry name" value="DUF3027"/>
    <property type="match status" value="1"/>
</dbReference>
<gene>
    <name evidence="2" type="ORF">CCAS_09930</name>
</gene>
<accession>G7HZ70</accession>
<evidence type="ECO:0008006" key="4">
    <source>
        <dbReference type="Google" id="ProtNLM"/>
    </source>
</evidence>
<feature type="region of interest" description="Disordered" evidence="1">
    <location>
        <begin position="134"/>
        <end position="154"/>
    </location>
</feature>
<sequence length="252" mass="27463">MSSYSESSESRPHRRRSTRNAGRSRGDRNNRNNRRDGGNGGNKSPLMARQAVERARWALEEFGEGEVGKHLGVAMTSADTATHRFAADVPGYSGWEWHAVLACPPGETSVTVSELALVPAAQALQAPEWIPWSDRIQPGDLGPGDLMPPEPNDPRLDGEDLSAQGLDDALARWRKGDFGPNSAMAEKAPLQCTTCAFFMPWGRGFGICANEYSADGRVVHSRYGCGAHSRTRVVDTEAQPPQAPFDDEDPYL</sequence>
<organism evidence="2 3">
    <name type="scientific">Corynebacterium casei UCMA 3821</name>
    <dbReference type="NCBI Taxonomy" id="1110505"/>
    <lineage>
        <taxon>Bacteria</taxon>
        <taxon>Bacillati</taxon>
        <taxon>Actinomycetota</taxon>
        <taxon>Actinomycetes</taxon>
        <taxon>Mycobacteriales</taxon>
        <taxon>Corynebacteriaceae</taxon>
        <taxon>Corynebacterium</taxon>
    </lineage>
</organism>
<protein>
    <recommendedName>
        <fullName evidence="4">DUF3027 domain-containing protein</fullName>
    </recommendedName>
</protein>